<evidence type="ECO:0000313" key="3">
    <source>
        <dbReference type="Proteomes" id="UP001501480"/>
    </source>
</evidence>
<evidence type="ECO:0000256" key="1">
    <source>
        <dbReference type="ARBA" id="ARBA00005254"/>
    </source>
</evidence>
<dbReference type="InterPro" id="IPR029045">
    <property type="entry name" value="ClpP/crotonase-like_dom_sf"/>
</dbReference>
<dbReference type="PANTHER" id="PTHR42964">
    <property type="entry name" value="ENOYL-COA HYDRATASE"/>
    <property type="match status" value="1"/>
</dbReference>
<dbReference type="Pfam" id="PF00378">
    <property type="entry name" value="ECH_1"/>
    <property type="match status" value="1"/>
</dbReference>
<dbReference type="InterPro" id="IPR051683">
    <property type="entry name" value="Enoyl-CoA_Hydratase/Isomerase"/>
</dbReference>
<sequence length="251" mass="26108">MTELVHLETAAGVATVTLDSERNRNALSRQLVGELADRLEQADADESVRAIVVRSAHRVFCSGADLSEAASGGMQEGARAIVALQRQIAAAATPVVVELAGPVRAGGLGIVGAADVVVAAESVTFALTEVRLALAPAVISLTLLERFTDRAAAELFLTGRTFDAAEAQRVGLVTRTVPDDALGDEVAGVVGDLVKGYPQGLRETKRLLNHDLLARIDALGEQVAAQSADLFGSAEAREAMAAFLQRRSSGA</sequence>
<dbReference type="InterPro" id="IPR014748">
    <property type="entry name" value="Enoyl-CoA_hydra_C"/>
</dbReference>
<dbReference type="Gene3D" id="3.90.226.10">
    <property type="entry name" value="2-enoyl-CoA Hydratase, Chain A, domain 1"/>
    <property type="match status" value="1"/>
</dbReference>
<comment type="similarity">
    <text evidence="1">Belongs to the enoyl-CoA hydratase/isomerase family.</text>
</comment>
<dbReference type="Proteomes" id="UP001501480">
    <property type="component" value="Unassembled WGS sequence"/>
</dbReference>
<gene>
    <name evidence="2" type="ORF">GCM10009821_09080</name>
</gene>
<dbReference type="SUPFAM" id="SSF52096">
    <property type="entry name" value="ClpP/crotonase"/>
    <property type="match status" value="1"/>
</dbReference>
<dbReference type="Gene3D" id="1.10.12.10">
    <property type="entry name" value="Lyase 2-enoyl-coa Hydratase, Chain A, domain 2"/>
    <property type="match status" value="1"/>
</dbReference>
<dbReference type="CDD" id="cd06558">
    <property type="entry name" value="crotonase-like"/>
    <property type="match status" value="1"/>
</dbReference>
<comment type="caution">
    <text evidence="2">The sequence shown here is derived from an EMBL/GenBank/DDBJ whole genome shotgun (WGS) entry which is preliminary data.</text>
</comment>
<dbReference type="RefSeq" id="WP_344325007.1">
    <property type="nucleotide sequence ID" value="NZ_BAAAPY010000002.1"/>
</dbReference>
<organism evidence="2 3">
    <name type="scientific">Aeromicrobium halocynthiae</name>
    <dbReference type="NCBI Taxonomy" id="560557"/>
    <lineage>
        <taxon>Bacteria</taxon>
        <taxon>Bacillati</taxon>
        <taxon>Actinomycetota</taxon>
        <taxon>Actinomycetes</taxon>
        <taxon>Propionibacteriales</taxon>
        <taxon>Nocardioidaceae</taxon>
        <taxon>Aeromicrobium</taxon>
    </lineage>
</organism>
<keyword evidence="3" id="KW-1185">Reference proteome</keyword>
<dbReference type="InterPro" id="IPR001753">
    <property type="entry name" value="Enoyl-CoA_hydra/iso"/>
</dbReference>
<accession>A0ABN2VUQ7</accession>
<proteinExistence type="inferred from homology"/>
<evidence type="ECO:0000313" key="2">
    <source>
        <dbReference type="EMBL" id="GAA2073050.1"/>
    </source>
</evidence>
<reference evidence="2 3" key="1">
    <citation type="journal article" date="2019" name="Int. J. Syst. Evol. Microbiol.">
        <title>The Global Catalogue of Microorganisms (GCM) 10K type strain sequencing project: providing services to taxonomists for standard genome sequencing and annotation.</title>
        <authorList>
            <consortium name="The Broad Institute Genomics Platform"/>
            <consortium name="The Broad Institute Genome Sequencing Center for Infectious Disease"/>
            <person name="Wu L."/>
            <person name="Ma J."/>
        </authorList>
    </citation>
    <scope>NUCLEOTIDE SEQUENCE [LARGE SCALE GENOMIC DNA]</scope>
    <source>
        <strain evidence="2 3">JCM 15749</strain>
    </source>
</reference>
<name>A0ABN2VUQ7_9ACTN</name>
<protein>
    <submittedName>
        <fullName evidence="2">Enoyl-CoA hydratase family protein</fullName>
    </submittedName>
</protein>
<dbReference type="PANTHER" id="PTHR42964:SF1">
    <property type="entry name" value="POLYKETIDE BIOSYNTHESIS ENOYL-COA HYDRATASE PKSH-RELATED"/>
    <property type="match status" value="1"/>
</dbReference>
<dbReference type="EMBL" id="BAAAPY010000002">
    <property type="protein sequence ID" value="GAA2073050.1"/>
    <property type="molecule type" value="Genomic_DNA"/>
</dbReference>